<dbReference type="RefSeq" id="WP_062133128.1">
    <property type="nucleotide sequence ID" value="NZ_LRBG01000037.1"/>
</dbReference>
<dbReference type="InterPro" id="IPR051455">
    <property type="entry name" value="Bact_solute-bind_prot3"/>
</dbReference>
<name>A0A149PFU8_9BURK</name>
<feature type="chain" id="PRO_5007551131" description="Solute-binding protein family 3/N-terminal domain-containing protein" evidence="4">
    <location>
        <begin position="24"/>
        <end position="300"/>
    </location>
</feature>
<protein>
    <recommendedName>
        <fullName evidence="5">Solute-binding protein family 3/N-terminal domain-containing protein</fullName>
    </recommendedName>
</protein>
<dbReference type="AlphaFoldDB" id="A0A149PFU8"/>
<evidence type="ECO:0000313" key="7">
    <source>
        <dbReference type="Proteomes" id="UP000075613"/>
    </source>
</evidence>
<dbReference type="GO" id="GO:0006865">
    <property type="term" value="P:amino acid transport"/>
    <property type="evidence" value="ECO:0007669"/>
    <property type="project" value="TreeGrafter"/>
</dbReference>
<sequence>MHTLLQRALPALLIGCFALGAHAQDLTGRLANIKARNTIVLGYRESSLPYSYYDNDQKVVGYSHDIAEQIVKEIQQAINAPTLQVKMIPVNAQNRIALMQNGTIDLECGGTTNNKERAQQVGFSNTISVTETRLLTKANSGIHSFNDLNGKTVAVTAGTTSERFLRKYVEEKHANITVISARDHSGSFLNLETGRAQAFFMDSDVLAAERATSGNPAGYVVTGDPQTHEAIACMLPKDDPAMKAIVDRAIAQIEQNGEGEKLYKAWFMSPIPPKGINLDMPMSDTMKAVFAHPNDRPMDD</sequence>
<proteinExistence type="inferred from homology"/>
<dbReference type="SUPFAM" id="SSF53850">
    <property type="entry name" value="Periplasmic binding protein-like II"/>
    <property type="match status" value="1"/>
</dbReference>
<evidence type="ECO:0000256" key="1">
    <source>
        <dbReference type="ARBA" id="ARBA00010333"/>
    </source>
</evidence>
<keyword evidence="7" id="KW-1185">Reference proteome</keyword>
<keyword evidence="3 4" id="KW-0732">Signal</keyword>
<dbReference type="InterPro" id="IPR001638">
    <property type="entry name" value="Solute-binding_3/MltF_N"/>
</dbReference>
<gene>
    <name evidence="6" type="ORF">CI15_25865</name>
</gene>
<dbReference type="Proteomes" id="UP000075613">
    <property type="component" value="Unassembled WGS sequence"/>
</dbReference>
<dbReference type="CDD" id="cd13688">
    <property type="entry name" value="PBP2_GltI_DEBP"/>
    <property type="match status" value="1"/>
</dbReference>
<organism evidence="6 7">
    <name type="scientific">Paraburkholderia monticola</name>
    <dbReference type="NCBI Taxonomy" id="1399968"/>
    <lineage>
        <taxon>Bacteria</taxon>
        <taxon>Pseudomonadati</taxon>
        <taxon>Pseudomonadota</taxon>
        <taxon>Betaproteobacteria</taxon>
        <taxon>Burkholderiales</taxon>
        <taxon>Burkholderiaceae</taxon>
        <taxon>Paraburkholderia</taxon>
    </lineage>
</organism>
<dbReference type="Gene3D" id="3.40.190.10">
    <property type="entry name" value="Periplasmic binding protein-like II"/>
    <property type="match status" value="2"/>
</dbReference>
<dbReference type="GO" id="GO:0030288">
    <property type="term" value="C:outer membrane-bounded periplasmic space"/>
    <property type="evidence" value="ECO:0007669"/>
    <property type="project" value="TreeGrafter"/>
</dbReference>
<evidence type="ECO:0000256" key="4">
    <source>
        <dbReference type="SAM" id="SignalP"/>
    </source>
</evidence>
<keyword evidence="2" id="KW-0813">Transport</keyword>
<accession>A0A149PFU8</accession>
<dbReference type="STRING" id="1399968.CI15_25865"/>
<dbReference type="EMBL" id="LRBG01000037">
    <property type="protein sequence ID" value="KXU83945.1"/>
    <property type="molecule type" value="Genomic_DNA"/>
</dbReference>
<evidence type="ECO:0000313" key="6">
    <source>
        <dbReference type="EMBL" id="KXU83945.1"/>
    </source>
</evidence>
<evidence type="ECO:0000256" key="2">
    <source>
        <dbReference type="ARBA" id="ARBA00022448"/>
    </source>
</evidence>
<feature type="signal peptide" evidence="4">
    <location>
        <begin position="1"/>
        <end position="23"/>
    </location>
</feature>
<evidence type="ECO:0000256" key="3">
    <source>
        <dbReference type="ARBA" id="ARBA00022729"/>
    </source>
</evidence>
<dbReference type="PANTHER" id="PTHR30085:SF2">
    <property type="entry name" value="GLUTAMATE_ASPARTATE IMPORT SOLUTE-BINDING PROTEIN"/>
    <property type="match status" value="1"/>
</dbReference>
<evidence type="ECO:0000259" key="5">
    <source>
        <dbReference type="SMART" id="SM00062"/>
    </source>
</evidence>
<dbReference type="Pfam" id="PF00497">
    <property type="entry name" value="SBP_bac_3"/>
    <property type="match status" value="1"/>
</dbReference>
<dbReference type="OrthoDB" id="7240770at2"/>
<feature type="domain" description="Solute-binding protein family 3/N-terminal" evidence="5">
    <location>
        <begin position="38"/>
        <end position="270"/>
    </location>
</feature>
<comment type="similarity">
    <text evidence="1">Belongs to the bacterial solute-binding protein 3 family.</text>
</comment>
<reference evidence="6 7" key="1">
    <citation type="journal article" date="2015" name="Int. J. Syst. Evol. Microbiol.">
        <title>Burkholderia monticola sp. nov., isolated from mountain soil.</title>
        <authorList>
            <person name="Baek I."/>
            <person name="Seo B."/>
            <person name="Lee I."/>
            <person name="Yi H."/>
            <person name="Chun J."/>
        </authorList>
    </citation>
    <scope>NUCLEOTIDE SEQUENCE [LARGE SCALE GENOMIC DNA]</scope>
    <source>
        <strain evidence="6 7">JC2948</strain>
    </source>
</reference>
<dbReference type="SMART" id="SM00062">
    <property type="entry name" value="PBPb"/>
    <property type="match status" value="1"/>
</dbReference>
<dbReference type="GO" id="GO:0005576">
    <property type="term" value="C:extracellular region"/>
    <property type="evidence" value="ECO:0007669"/>
    <property type="project" value="TreeGrafter"/>
</dbReference>
<comment type="caution">
    <text evidence="6">The sequence shown here is derived from an EMBL/GenBank/DDBJ whole genome shotgun (WGS) entry which is preliminary data.</text>
</comment>
<dbReference type="PANTHER" id="PTHR30085">
    <property type="entry name" value="AMINO ACID ABC TRANSPORTER PERMEASE"/>
    <property type="match status" value="1"/>
</dbReference>